<keyword evidence="2" id="KW-0812">Transmembrane</keyword>
<feature type="compositionally biased region" description="Acidic residues" evidence="1">
    <location>
        <begin position="125"/>
        <end position="157"/>
    </location>
</feature>
<protein>
    <submittedName>
        <fullName evidence="4">Uncharacterized protein</fullName>
    </submittedName>
</protein>
<keyword evidence="2" id="KW-1133">Transmembrane helix</keyword>
<feature type="region of interest" description="Disordered" evidence="1">
    <location>
        <begin position="117"/>
        <end position="171"/>
    </location>
</feature>
<proteinExistence type="predicted"/>
<keyword evidence="3" id="KW-0732">Signal</keyword>
<evidence type="ECO:0000256" key="1">
    <source>
        <dbReference type="SAM" id="MobiDB-lite"/>
    </source>
</evidence>
<evidence type="ECO:0000313" key="4">
    <source>
        <dbReference type="EMBL" id="PNF43008.1"/>
    </source>
</evidence>
<dbReference type="OrthoDB" id="8194536at2759"/>
<feature type="chain" id="PRO_5014420556" evidence="3">
    <location>
        <begin position="29"/>
        <end position="399"/>
    </location>
</feature>
<name>A0A2J7RQ99_9NEOP</name>
<keyword evidence="5" id="KW-1185">Reference proteome</keyword>
<feature type="transmembrane region" description="Helical" evidence="2">
    <location>
        <begin position="202"/>
        <end position="224"/>
    </location>
</feature>
<comment type="caution">
    <text evidence="4">The sequence shown here is derived from an EMBL/GenBank/DDBJ whole genome shotgun (WGS) entry which is preliminary data.</text>
</comment>
<dbReference type="AlphaFoldDB" id="A0A2J7RQ99"/>
<sequence>MTALLRHADVTLWHSLVTLLLLVASSSSSDPSEGNRTAVESRGTTTPIWWPFVECFFLADVNKCLQDQTVRAFVGLDRKDDVYIDTEKETVKLPGENEEGIFEVLGDLVSDGLSKFFQDDKKGEEEDDDDDDDDDEEEEEDEEDDDDDEEEDTDEIQPAENGDSNKLSHENNRTLAVAGNIQRSMETGRGKKKKKKKMIKKAIIKLIILIVLLKIKFLKSLYVFGKFLQFKLVLLITINTIINVIRFIMEWKKKKEPENVVYSYEQAHHQHHYDEHHHVDPIHQDEDKGWLGGLWSRAGTHDGGRSISPAEYAHDIAYSAQKPSQNYAYSAQKASQVPARYAQASTQGPARYAQESTQDPARYAQKSVQIEANYENKPSQQVAYYSYVQNPNFNAQRSL</sequence>
<evidence type="ECO:0000313" key="5">
    <source>
        <dbReference type="Proteomes" id="UP000235965"/>
    </source>
</evidence>
<dbReference type="Proteomes" id="UP000235965">
    <property type="component" value="Unassembled WGS sequence"/>
</dbReference>
<gene>
    <name evidence="4" type="ORF">B7P43_G09570</name>
</gene>
<keyword evidence="2" id="KW-0472">Membrane</keyword>
<accession>A0A2J7RQ99</accession>
<dbReference type="InParanoid" id="A0A2J7RQ99"/>
<dbReference type="EMBL" id="NEVH01001345">
    <property type="protein sequence ID" value="PNF43008.1"/>
    <property type="molecule type" value="Genomic_DNA"/>
</dbReference>
<reference evidence="4 5" key="1">
    <citation type="submission" date="2017-12" db="EMBL/GenBank/DDBJ databases">
        <title>Hemimetabolous genomes reveal molecular basis of termite eusociality.</title>
        <authorList>
            <person name="Harrison M.C."/>
            <person name="Jongepier E."/>
            <person name="Robertson H.M."/>
            <person name="Arning N."/>
            <person name="Bitard-Feildel T."/>
            <person name="Chao H."/>
            <person name="Childers C.P."/>
            <person name="Dinh H."/>
            <person name="Doddapaneni H."/>
            <person name="Dugan S."/>
            <person name="Gowin J."/>
            <person name="Greiner C."/>
            <person name="Han Y."/>
            <person name="Hu H."/>
            <person name="Hughes D.S.T."/>
            <person name="Huylmans A.-K."/>
            <person name="Kemena C."/>
            <person name="Kremer L.P.M."/>
            <person name="Lee S.L."/>
            <person name="Lopez-Ezquerra A."/>
            <person name="Mallet L."/>
            <person name="Monroy-Kuhn J.M."/>
            <person name="Moser A."/>
            <person name="Murali S.C."/>
            <person name="Muzny D.M."/>
            <person name="Otani S."/>
            <person name="Piulachs M.-D."/>
            <person name="Poelchau M."/>
            <person name="Qu J."/>
            <person name="Schaub F."/>
            <person name="Wada-Katsumata A."/>
            <person name="Worley K.C."/>
            <person name="Xie Q."/>
            <person name="Ylla G."/>
            <person name="Poulsen M."/>
            <person name="Gibbs R.A."/>
            <person name="Schal C."/>
            <person name="Richards S."/>
            <person name="Belles X."/>
            <person name="Korb J."/>
            <person name="Bornberg-Bauer E."/>
        </authorList>
    </citation>
    <scope>NUCLEOTIDE SEQUENCE [LARGE SCALE GENOMIC DNA]</scope>
    <source>
        <tissue evidence="4">Whole body</tissue>
    </source>
</reference>
<feature type="signal peptide" evidence="3">
    <location>
        <begin position="1"/>
        <end position="28"/>
    </location>
</feature>
<organism evidence="4 5">
    <name type="scientific">Cryptotermes secundus</name>
    <dbReference type="NCBI Taxonomy" id="105785"/>
    <lineage>
        <taxon>Eukaryota</taxon>
        <taxon>Metazoa</taxon>
        <taxon>Ecdysozoa</taxon>
        <taxon>Arthropoda</taxon>
        <taxon>Hexapoda</taxon>
        <taxon>Insecta</taxon>
        <taxon>Pterygota</taxon>
        <taxon>Neoptera</taxon>
        <taxon>Polyneoptera</taxon>
        <taxon>Dictyoptera</taxon>
        <taxon>Blattodea</taxon>
        <taxon>Blattoidea</taxon>
        <taxon>Termitoidae</taxon>
        <taxon>Kalotermitidae</taxon>
        <taxon>Cryptotermitinae</taxon>
        <taxon>Cryptotermes</taxon>
    </lineage>
</organism>
<evidence type="ECO:0000256" key="3">
    <source>
        <dbReference type="SAM" id="SignalP"/>
    </source>
</evidence>
<evidence type="ECO:0000256" key="2">
    <source>
        <dbReference type="SAM" id="Phobius"/>
    </source>
</evidence>
<feature type="transmembrane region" description="Helical" evidence="2">
    <location>
        <begin position="230"/>
        <end position="249"/>
    </location>
</feature>